<dbReference type="Proteomes" id="UP000556084">
    <property type="component" value="Unassembled WGS sequence"/>
</dbReference>
<dbReference type="EMBL" id="JACHJH010000001">
    <property type="protein sequence ID" value="MBB4891624.1"/>
    <property type="molecule type" value="Genomic_DNA"/>
</dbReference>
<keyword evidence="2" id="KW-1133">Transmembrane helix</keyword>
<dbReference type="AlphaFoldDB" id="A0A7W7LJX8"/>
<dbReference type="RefSeq" id="WP_184346172.1">
    <property type="nucleotide sequence ID" value="NZ_JACHJH010000001.1"/>
</dbReference>
<feature type="region of interest" description="Disordered" evidence="1">
    <location>
        <begin position="110"/>
        <end position="184"/>
    </location>
</feature>
<name>A0A7W7LJX8_9ACTN</name>
<sequence>MTQWQAFDDLMQMERAQELIKTWEMTLDAKRTILATKEQMLTEGSFPPGQTAEETRFWIQHIQDGMRPLQQRIEQTREALSRGPEAVRSWLQQLKAQGDASRQAFQQMVDSVTPPGPQAAQAPGSADVAPDMPPAKGFVPKRGGGGVGQEVPTGGAPEVPGGIGAAPEVPPGGGVAVPPEAPPVAPVAAGEEALAGGDMAASAGAEAVGASRLGRVLVIGVIIAGVAIGGYWAYTRLTSTSQPTSPPPAPTAPQQPGGQAPEQQPGGQPPQQPAAPAAPPTFNINGDYGGTANGAQCAKPECYVTVTKVSDPSGPGPDQAGKITVTFTAVDWKPAFTGTATVINNKAGPMDASLTQDGTVQGSGYTTLTDTTPGSNTSESVDYKLNGQFTGGTSGSPSYTLTMVFATDFTYQLTGTRTG</sequence>
<evidence type="ECO:0000313" key="3">
    <source>
        <dbReference type="EMBL" id="MBB4891624.1"/>
    </source>
</evidence>
<keyword evidence="4" id="KW-1185">Reference proteome</keyword>
<comment type="caution">
    <text evidence="3">The sequence shown here is derived from an EMBL/GenBank/DDBJ whole genome shotgun (WGS) entry which is preliminary data.</text>
</comment>
<keyword evidence="2" id="KW-0812">Transmembrane</keyword>
<proteinExistence type="predicted"/>
<evidence type="ECO:0000256" key="2">
    <source>
        <dbReference type="SAM" id="Phobius"/>
    </source>
</evidence>
<feature type="transmembrane region" description="Helical" evidence="2">
    <location>
        <begin position="216"/>
        <end position="234"/>
    </location>
</feature>
<gene>
    <name evidence="3" type="ORF">FHS39_000624</name>
</gene>
<feature type="compositionally biased region" description="Low complexity" evidence="1">
    <location>
        <begin position="254"/>
        <end position="266"/>
    </location>
</feature>
<evidence type="ECO:0000313" key="4">
    <source>
        <dbReference type="Proteomes" id="UP000556084"/>
    </source>
</evidence>
<keyword evidence="2" id="KW-0472">Membrane</keyword>
<evidence type="ECO:0000256" key="1">
    <source>
        <dbReference type="SAM" id="MobiDB-lite"/>
    </source>
</evidence>
<protein>
    <submittedName>
        <fullName evidence="3">Uncharacterized protein</fullName>
    </submittedName>
</protein>
<feature type="compositionally biased region" description="Pro residues" evidence="1">
    <location>
        <begin position="267"/>
        <end position="279"/>
    </location>
</feature>
<feature type="compositionally biased region" description="Pro residues" evidence="1">
    <location>
        <begin position="244"/>
        <end position="253"/>
    </location>
</feature>
<reference evidence="3 4" key="1">
    <citation type="submission" date="2020-08" db="EMBL/GenBank/DDBJ databases">
        <title>Genomic Encyclopedia of Type Strains, Phase III (KMG-III): the genomes of soil and plant-associated and newly described type strains.</title>
        <authorList>
            <person name="Whitman W."/>
        </authorList>
    </citation>
    <scope>NUCLEOTIDE SEQUENCE [LARGE SCALE GENOMIC DNA]</scope>
    <source>
        <strain evidence="3 4">CECT 3266</strain>
    </source>
</reference>
<accession>A0A7W7LJX8</accession>
<organism evidence="3 4">
    <name type="scientific">Streptomyces olivoverticillatus</name>
    <dbReference type="NCBI Taxonomy" id="66427"/>
    <lineage>
        <taxon>Bacteria</taxon>
        <taxon>Bacillati</taxon>
        <taxon>Actinomycetota</taxon>
        <taxon>Actinomycetes</taxon>
        <taxon>Kitasatosporales</taxon>
        <taxon>Streptomycetaceae</taxon>
        <taxon>Streptomyces</taxon>
    </lineage>
</organism>
<feature type="region of interest" description="Disordered" evidence="1">
    <location>
        <begin position="239"/>
        <end position="288"/>
    </location>
</feature>